<evidence type="ECO:0000313" key="1">
    <source>
        <dbReference type="EMBL" id="OGY45317.1"/>
    </source>
</evidence>
<protein>
    <submittedName>
        <fullName evidence="1">Uncharacterized protein</fullName>
    </submittedName>
</protein>
<reference evidence="1 2" key="1">
    <citation type="journal article" date="2016" name="Nat. Commun.">
        <title>Thousands of microbial genomes shed light on interconnected biogeochemical processes in an aquifer system.</title>
        <authorList>
            <person name="Anantharaman K."/>
            <person name="Brown C.T."/>
            <person name="Hug L.A."/>
            <person name="Sharon I."/>
            <person name="Castelle C.J."/>
            <person name="Probst A.J."/>
            <person name="Thomas B.C."/>
            <person name="Singh A."/>
            <person name="Wilkins M.J."/>
            <person name="Karaoz U."/>
            <person name="Brodie E.L."/>
            <person name="Williams K.H."/>
            <person name="Hubbard S.S."/>
            <person name="Banfield J.F."/>
        </authorList>
    </citation>
    <scope>NUCLEOTIDE SEQUENCE [LARGE SCALE GENOMIC DNA]</scope>
</reference>
<proteinExistence type="predicted"/>
<accession>A0A1G1Y175</accession>
<dbReference type="STRING" id="1797532.A2729_00575"/>
<sequence length="248" mass="29123">MKKEFQLGALRHKKPLSLIDDNPSNDRDVDRFFLIMALMFNDIKGLVFFDNWLHEYREPQKEEISGHAGEWHGIKLQRIKLLAAILSEFLNVLEEYKNIINTDPINRYEQQLSRQDKSIWDLFLEVTKIHPTKLSDERIEVFKKMLIQIRANVTFHYYGAGKPLANGFRDHFYKKFVNQPAYYSAQGTNFYKTRYYYADAAIQSYLESCMTMAGEADKVLETITDLTVKASKVINGLMEQYLKEKLQV</sequence>
<name>A0A1G1Y175_9BACT</name>
<comment type="caution">
    <text evidence="1">The sequence shown here is derived from an EMBL/GenBank/DDBJ whole genome shotgun (WGS) entry which is preliminary data.</text>
</comment>
<dbReference type="EMBL" id="MHIB01000003">
    <property type="protein sequence ID" value="OGY45317.1"/>
    <property type="molecule type" value="Genomic_DNA"/>
</dbReference>
<dbReference type="Proteomes" id="UP000178930">
    <property type="component" value="Unassembled WGS sequence"/>
</dbReference>
<gene>
    <name evidence="1" type="ORF">A2729_00575</name>
</gene>
<organism evidence="1 2">
    <name type="scientific">Candidatus Buchananbacteria bacterium RIFCSPHIGHO2_01_FULL_39_14</name>
    <dbReference type="NCBI Taxonomy" id="1797532"/>
    <lineage>
        <taxon>Bacteria</taxon>
        <taxon>Candidatus Buchananiibacteriota</taxon>
    </lineage>
</organism>
<dbReference type="AlphaFoldDB" id="A0A1G1Y175"/>
<evidence type="ECO:0000313" key="2">
    <source>
        <dbReference type="Proteomes" id="UP000178930"/>
    </source>
</evidence>